<dbReference type="InterPro" id="IPR002912">
    <property type="entry name" value="ACT_dom"/>
</dbReference>
<feature type="domain" description="ACT" evidence="1">
    <location>
        <begin position="3"/>
        <end position="76"/>
    </location>
</feature>
<gene>
    <name evidence="2" type="ORF">Sv326_0578</name>
</gene>
<dbReference type="EMBL" id="CP058998">
    <property type="protein sequence ID" value="QLJ52753.1"/>
    <property type="molecule type" value="Genomic_DNA"/>
</dbReference>
<dbReference type="InterPro" id="IPR045739">
    <property type="entry name" value="ACT_dom_pair"/>
</dbReference>
<protein>
    <recommendedName>
        <fullName evidence="1">ACT domain-containing protein</fullName>
    </recommendedName>
</protein>
<sequence length="137" mass="15138">MKEITIFAKDRVGLLADITEMMGRNGINIEFLSGEAVAGIAVLHMTFSNELAAVSLLEREGFTVISSEIMVLRIPNKPGEVGRISRTLSKEGINIQNIYFMGEKAKHGFFAVKVDRHDDAKEILKKYISKRNIAGVG</sequence>
<proteinExistence type="predicted"/>
<dbReference type="InterPro" id="IPR045865">
    <property type="entry name" value="ACT-like_dom_sf"/>
</dbReference>
<dbReference type="SUPFAM" id="SSF55021">
    <property type="entry name" value="ACT-like"/>
    <property type="match status" value="2"/>
</dbReference>
<organism evidence="2 3">
    <name type="scientific">Fermentimicrarchaeum limneticum</name>
    <dbReference type="NCBI Taxonomy" id="2795018"/>
    <lineage>
        <taxon>Archaea</taxon>
        <taxon>Candidatus Micrarchaeota</taxon>
        <taxon>Candidatus Fermentimicrarchaeales</taxon>
        <taxon>Candidatus Fermentimicrarchaeaceae</taxon>
        <taxon>Candidatus Fermentimicrarchaeum</taxon>
    </lineage>
</organism>
<dbReference type="AlphaFoldDB" id="A0A7D5XET3"/>
<dbReference type="PANTHER" id="PTHR40099">
    <property type="entry name" value="ACETOLACTATE SYNTHASE, SMALL SUBUNIT"/>
    <property type="match status" value="1"/>
</dbReference>
<reference evidence="3" key="1">
    <citation type="submission" date="2020-07" db="EMBL/GenBank/DDBJ databases">
        <title>Metabolic diversity and evolutionary history of the archaeal phylum ###Micrarchaeota### uncovered from a freshwater lake metagenome.</title>
        <authorList>
            <person name="Kadnikov V.V."/>
            <person name="Savvichev A.S."/>
            <person name="Mardanov A.V."/>
            <person name="Beletsky A.V."/>
            <person name="Chupakov A.V."/>
            <person name="Kokryatskaya N.M."/>
            <person name="Pimenov N.V."/>
            <person name="Ravin N.V."/>
        </authorList>
    </citation>
    <scope>NUCLEOTIDE SEQUENCE [LARGE SCALE GENOMIC DNA]</scope>
</reference>
<dbReference type="PROSITE" id="PS51671">
    <property type="entry name" value="ACT"/>
    <property type="match status" value="1"/>
</dbReference>
<evidence type="ECO:0000313" key="2">
    <source>
        <dbReference type="EMBL" id="QLJ52753.1"/>
    </source>
</evidence>
<dbReference type="PANTHER" id="PTHR40099:SF1">
    <property type="entry name" value="ACETOLACTATE SYNTHASE, SMALL SUBUNIT"/>
    <property type="match status" value="1"/>
</dbReference>
<dbReference type="KEGG" id="flt:Sv326_0578"/>
<accession>A0A7D5XET3</accession>
<dbReference type="Gene3D" id="3.30.2130.10">
    <property type="entry name" value="VC0802-like"/>
    <property type="match status" value="1"/>
</dbReference>
<evidence type="ECO:0000259" key="1">
    <source>
        <dbReference type="PROSITE" id="PS51671"/>
    </source>
</evidence>
<dbReference type="Proteomes" id="UP000510821">
    <property type="component" value="Chromosome"/>
</dbReference>
<evidence type="ECO:0000313" key="3">
    <source>
        <dbReference type="Proteomes" id="UP000510821"/>
    </source>
</evidence>
<dbReference type="Pfam" id="PF19571">
    <property type="entry name" value="ACT_8"/>
    <property type="match status" value="1"/>
</dbReference>
<name>A0A7D5XET3_FERL1</name>